<evidence type="ECO:0000256" key="1">
    <source>
        <dbReference type="SAM" id="MobiDB-lite"/>
    </source>
</evidence>
<gene>
    <name evidence="2" type="ORF">PENTCL1PPCAC_4564</name>
</gene>
<organism evidence="2 3">
    <name type="scientific">Pristionchus entomophagus</name>
    <dbReference type="NCBI Taxonomy" id="358040"/>
    <lineage>
        <taxon>Eukaryota</taxon>
        <taxon>Metazoa</taxon>
        <taxon>Ecdysozoa</taxon>
        <taxon>Nematoda</taxon>
        <taxon>Chromadorea</taxon>
        <taxon>Rhabditida</taxon>
        <taxon>Rhabditina</taxon>
        <taxon>Diplogasteromorpha</taxon>
        <taxon>Diplogasteroidea</taxon>
        <taxon>Neodiplogasteridae</taxon>
        <taxon>Pristionchus</taxon>
    </lineage>
</organism>
<feature type="non-terminal residue" evidence="2">
    <location>
        <position position="85"/>
    </location>
</feature>
<name>A0AAV5SQF6_9BILA</name>
<accession>A0AAV5SQF6</accession>
<proteinExistence type="predicted"/>
<feature type="region of interest" description="Disordered" evidence="1">
    <location>
        <begin position="1"/>
        <end position="32"/>
    </location>
</feature>
<dbReference type="EMBL" id="BTSX01000002">
    <property type="protein sequence ID" value="GMS82389.1"/>
    <property type="molecule type" value="Genomic_DNA"/>
</dbReference>
<protein>
    <submittedName>
        <fullName evidence="2">Uncharacterized protein</fullName>
    </submittedName>
</protein>
<sequence>QEQRSSMDEKSQREKDRERREERSSAIDWTMDADIPQAPRQLLKLASATRMWCESLARLASPNFMNEEAPLESTAPEPVVSATTS</sequence>
<feature type="non-terminal residue" evidence="2">
    <location>
        <position position="1"/>
    </location>
</feature>
<comment type="caution">
    <text evidence="2">The sequence shown here is derived from an EMBL/GenBank/DDBJ whole genome shotgun (WGS) entry which is preliminary data.</text>
</comment>
<evidence type="ECO:0000313" key="2">
    <source>
        <dbReference type="EMBL" id="GMS82389.1"/>
    </source>
</evidence>
<feature type="compositionally biased region" description="Basic and acidic residues" evidence="1">
    <location>
        <begin position="1"/>
        <end position="25"/>
    </location>
</feature>
<evidence type="ECO:0000313" key="3">
    <source>
        <dbReference type="Proteomes" id="UP001432027"/>
    </source>
</evidence>
<reference evidence="2" key="1">
    <citation type="submission" date="2023-10" db="EMBL/GenBank/DDBJ databases">
        <title>Genome assembly of Pristionchus species.</title>
        <authorList>
            <person name="Yoshida K."/>
            <person name="Sommer R.J."/>
        </authorList>
    </citation>
    <scope>NUCLEOTIDE SEQUENCE</scope>
    <source>
        <strain evidence="2">RS0144</strain>
    </source>
</reference>
<dbReference type="Proteomes" id="UP001432027">
    <property type="component" value="Unassembled WGS sequence"/>
</dbReference>
<keyword evidence="3" id="KW-1185">Reference proteome</keyword>
<dbReference type="AlphaFoldDB" id="A0AAV5SQF6"/>